<evidence type="ECO:0000313" key="5">
    <source>
        <dbReference type="Proteomes" id="UP000182764"/>
    </source>
</evidence>
<comment type="similarity">
    <text evidence="1">Belongs to the UPF0236 family.</text>
</comment>
<evidence type="ECO:0000313" key="3">
    <source>
        <dbReference type="EMBL" id="SER11547.1"/>
    </source>
</evidence>
<proteinExistence type="inferred from homology"/>
<dbReference type="EMBL" id="FOGM01000001">
    <property type="protein sequence ID" value="SER11547.1"/>
    <property type="molecule type" value="Genomic_DNA"/>
</dbReference>
<evidence type="ECO:0000313" key="4">
    <source>
        <dbReference type="Proteomes" id="UP000182712"/>
    </source>
</evidence>
<dbReference type="NCBIfam" id="NF033529">
    <property type="entry name" value="transpos_ISLre2"/>
    <property type="match status" value="1"/>
</dbReference>
<name>A0A1H7TTG5_9STRE</name>
<gene>
    <name evidence="2" type="ORF">SAMN04487839_1013</name>
    <name evidence="3" type="ORF">SAMN04487840_101108</name>
</gene>
<protein>
    <submittedName>
        <fullName evidence="2">Uncharacterized protein family (UPF0236)</fullName>
    </submittedName>
</protein>
<dbReference type="AlphaFoldDB" id="A0A1H7TTG5"/>
<evidence type="ECO:0000256" key="1">
    <source>
        <dbReference type="ARBA" id="ARBA00006539"/>
    </source>
</evidence>
<accession>A0A1H7TTG5</accession>
<sequence>MRFDEKGFAEELDKQREYEFLKRVAAYDKQIAPTMRANGYKRVDSSERTVLFTFGEITFSRNRWRRGHKTRYPVDEWLGLKKYQRCSLELMYHLARYASEMSYRQVCRMIKLSYRLDITKDTVLKAVKLTGQLFSEKEHYRYFVEEQVPEKIKVPIIYVEGDGVLVKTTSGDNEKHNTDLAHFLIHTGTQKVYGRSVLLNKHEIIHTDYEVAKDELLDYLYNHFEITDQTILVTNSDNGKGYTRRVFQNIQKALKIKRHEHFWDAYHVKEKLKQFFKPYPRVLQDLAFKAVQRHDRKLLKTVLDTTEALILDEEEYYDFQNFRQKLLENFKDTKPAKLRGLSHKGIGVMESQHRQVTYRMKHRGMYWSIKGACAMAKLILLERIDQLEELFFGDWRKDYQYYHTKRLGVGPLGDNAINNPFPSQKILKQVGKYIGYDRQQYKY</sequence>
<dbReference type="Pfam" id="PF06782">
    <property type="entry name" value="UPF0236"/>
    <property type="match status" value="1"/>
</dbReference>
<dbReference type="InterPro" id="IPR009620">
    <property type="entry name" value="UPF0236"/>
</dbReference>
<dbReference type="EMBL" id="FOBM01000001">
    <property type="protein sequence ID" value="SEL87835.1"/>
    <property type="molecule type" value="Genomic_DNA"/>
</dbReference>
<evidence type="ECO:0000313" key="2">
    <source>
        <dbReference type="EMBL" id="SEL87835.1"/>
    </source>
</evidence>
<dbReference type="Proteomes" id="UP000182764">
    <property type="component" value="Unassembled WGS sequence"/>
</dbReference>
<organism evidence="2 5">
    <name type="scientific">Streptococcus gallolyticus</name>
    <dbReference type="NCBI Taxonomy" id="315405"/>
    <lineage>
        <taxon>Bacteria</taxon>
        <taxon>Bacillati</taxon>
        <taxon>Bacillota</taxon>
        <taxon>Bacilli</taxon>
        <taxon>Lactobacillales</taxon>
        <taxon>Streptococcaceae</taxon>
        <taxon>Streptococcus</taxon>
    </lineage>
</organism>
<dbReference type="Proteomes" id="UP000182712">
    <property type="component" value="Unassembled WGS sequence"/>
</dbReference>
<reference evidence="4 5" key="1">
    <citation type="submission" date="2016-10" db="EMBL/GenBank/DDBJ databases">
        <authorList>
            <person name="de Groot N.N."/>
        </authorList>
    </citation>
    <scope>NUCLEOTIDE SEQUENCE [LARGE SCALE GENOMIC DNA]</scope>
    <source>
        <strain evidence="2 5">VTM1R29</strain>
        <strain evidence="3 4">VTM2R47</strain>
    </source>
</reference>